<evidence type="ECO:0000256" key="2">
    <source>
        <dbReference type="ARBA" id="ARBA00022801"/>
    </source>
</evidence>
<dbReference type="Gene3D" id="3.40.50.1820">
    <property type="entry name" value="alpha/beta hydrolase"/>
    <property type="match status" value="1"/>
</dbReference>
<dbReference type="PANTHER" id="PTHR48081">
    <property type="entry name" value="AB HYDROLASE SUPERFAMILY PROTEIN C4A8.06C"/>
    <property type="match status" value="1"/>
</dbReference>
<proteinExistence type="inferred from homology"/>
<sequence>MSLDLPVEDLARIEPFTCNGPAGLIALRLFDARPEREAGPVVVFFHGGGFALGSVDTHAALAASLARGLDLPVVSVEYRLAPEHPFPAAVEDAEAATRWIAANGFALGLKPDGLVLAGDSAGGNLAIVTALALRQRPAALRAVLQLAIYPMTDESERRPSRDVFAEGFGLDATNMALFHQHYGADSRDPRHSPLLADLDGLPPAVVVTAALDPLRDEGRAYAAKLVTSGVDTLHIEAPGLIHGFASYRRAIPSAETEFERALHLTCAMLRAAT</sequence>
<dbReference type="InterPro" id="IPR013094">
    <property type="entry name" value="AB_hydrolase_3"/>
</dbReference>
<reference evidence="6" key="1">
    <citation type="journal article" date="2019" name="Int. J. Syst. Evol. Microbiol.">
        <title>The Global Catalogue of Microorganisms (GCM) 10K type strain sequencing project: providing services to taxonomists for standard genome sequencing and annotation.</title>
        <authorList>
            <consortium name="The Broad Institute Genomics Platform"/>
            <consortium name="The Broad Institute Genome Sequencing Center for Infectious Disease"/>
            <person name="Wu L."/>
            <person name="Ma J."/>
        </authorList>
    </citation>
    <scope>NUCLEOTIDE SEQUENCE [LARGE SCALE GENOMIC DNA]</scope>
    <source>
        <strain evidence="6">CGMCC 1.16275</strain>
    </source>
</reference>
<dbReference type="PROSITE" id="PS01174">
    <property type="entry name" value="LIPASE_GDXG_SER"/>
    <property type="match status" value="1"/>
</dbReference>
<dbReference type="Proteomes" id="UP001597115">
    <property type="component" value="Unassembled WGS sequence"/>
</dbReference>
<dbReference type="InterPro" id="IPR050300">
    <property type="entry name" value="GDXG_lipolytic_enzyme"/>
</dbReference>
<evidence type="ECO:0000259" key="4">
    <source>
        <dbReference type="Pfam" id="PF07859"/>
    </source>
</evidence>
<dbReference type="RefSeq" id="WP_380891078.1">
    <property type="nucleotide sequence ID" value="NZ_JBHUDY010000002.1"/>
</dbReference>
<feature type="active site" evidence="3">
    <location>
        <position position="120"/>
    </location>
</feature>
<dbReference type="InterPro" id="IPR029058">
    <property type="entry name" value="AB_hydrolase_fold"/>
</dbReference>
<keyword evidence="2 5" id="KW-0378">Hydrolase</keyword>
<evidence type="ECO:0000256" key="3">
    <source>
        <dbReference type="PROSITE-ProRule" id="PRU10038"/>
    </source>
</evidence>
<dbReference type="InterPro" id="IPR033140">
    <property type="entry name" value="Lipase_GDXG_put_SER_AS"/>
</dbReference>
<dbReference type="SUPFAM" id="SSF53474">
    <property type="entry name" value="alpha/beta-Hydrolases"/>
    <property type="match status" value="1"/>
</dbReference>
<keyword evidence="6" id="KW-1185">Reference proteome</keyword>
<dbReference type="Pfam" id="PF07859">
    <property type="entry name" value="Abhydrolase_3"/>
    <property type="match status" value="1"/>
</dbReference>
<evidence type="ECO:0000313" key="5">
    <source>
        <dbReference type="EMBL" id="MFD1613214.1"/>
    </source>
</evidence>
<name>A0ABW4I5G0_9SPHN</name>
<comment type="caution">
    <text evidence="5">The sequence shown here is derived from an EMBL/GenBank/DDBJ whole genome shotgun (WGS) entry which is preliminary data.</text>
</comment>
<evidence type="ECO:0000313" key="6">
    <source>
        <dbReference type="Proteomes" id="UP001597115"/>
    </source>
</evidence>
<dbReference type="InterPro" id="IPR002168">
    <property type="entry name" value="Lipase_GDXG_HIS_AS"/>
</dbReference>
<dbReference type="EMBL" id="JBHUDY010000002">
    <property type="protein sequence ID" value="MFD1613214.1"/>
    <property type="molecule type" value="Genomic_DNA"/>
</dbReference>
<protein>
    <submittedName>
        <fullName evidence="5">Alpha/beta hydrolase</fullName>
    </submittedName>
</protein>
<accession>A0ABW4I5G0</accession>
<feature type="domain" description="Alpha/beta hydrolase fold-3" evidence="4">
    <location>
        <begin position="42"/>
        <end position="245"/>
    </location>
</feature>
<evidence type="ECO:0000256" key="1">
    <source>
        <dbReference type="ARBA" id="ARBA00010515"/>
    </source>
</evidence>
<dbReference type="GO" id="GO:0016787">
    <property type="term" value="F:hydrolase activity"/>
    <property type="evidence" value="ECO:0007669"/>
    <property type="project" value="UniProtKB-KW"/>
</dbReference>
<comment type="similarity">
    <text evidence="1">Belongs to the 'GDXG' lipolytic enzyme family.</text>
</comment>
<dbReference type="PROSITE" id="PS01173">
    <property type="entry name" value="LIPASE_GDXG_HIS"/>
    <property type="match status" value="1"/>
</dbReference>
<dbReference type="PANTHER" id="PTHR48081:SF8">
    <property type="entry name" value="ALPHA_BETA HYDROLASE FOLD-3 DOMAIN-CONTAINING PROTEIN-RELATED"/>
    <property type="match status" value="1"/>
</dbReference>
<organism evidence="5 6">
    <name type="scientific">Sphingomonas tabacisoli</name>
    <dbReference type="NCBI Taxonomy" id="2249466"/>
    <lineage>
        <taxon>Bacteria</taxon>
        <taxon>Pseudomonadati</taxon>
        <taxon>Pseudomonadota</taxon>
        <taxon>Alphaproteobacteria</taxon>
        <taxon>Sphingomonadales</taxon>
        <taxon>Sphingomonadaceae</taxon>
        <taxon>Sphingomonas</taxon>
    </lineage>
</organism>
<gene>
    <name evidence="5" type="ORF">ACFSCW_15520</name>
</gene>